<accession>A0A165XSD4</accession>
<name>A0A165XSD4_9AGAM</name>
<evidence type="ECO:0000313" key="2">
    <source>
        <dbReference type="EMBL" id="KZP08849.1"/>
    </source>
</evidence>
<dbReference type="EMBL" id="KV417712">
    <property type="protein sequence ID" value="KZP08849.1"/>
    <property type="molecule type" value="Genomic_DNA"/>
</dbReference>
<dbReference type="OrthoDB" id="2617920at2759"/>
<feature type="non-terminal residue" evidence="2">
    <location>
        <position position="1"/>
    </location>
</feature>
<feature type="non-terminal residue" evidence="2">
    <location>
        <position position="168"/>
    </location>
</feature>
<dbReference type="Proteomes" id="UP000076532">
    <property type="component" value="Unassembled WGS sequence"/>
</dbReference>
<organism evidence="2 3">
    <name type="scientific">Athelia psychrophila</name>
    <dbReference type="NCBI Taxonomy" id="1759441"/>
    <lineage>
        <taxon>Eukaryota</taxon>
        <taxon>Fungi</taxon>
        <taxon>Dikarya</taxon>
        <taxon>Basidiomycota</taxon>
        <taxon>Agaricomycotina</taxon>
        <taxon>Agaricomycetes</taxon>
        <taxon>Agaricomycetidae</taxon>
        <taxon>Atheliales</taxon>
        <taxon>Atheliaceae</taxon>
        <taxon>Athelia</taxon>
    </lineage>
</organism>
<dbReference type="AlphaFoldDB" id="A0A165XSD4"/>
<dbReference type="EMBL" id="KV417966">
    <property type="protein sequence ID" value="KZP04049.1"/>
    <property type="molecule type" value="Genomic_DNA"/>
</dbReference>
<evidence type="ECO:0000313" key="3">
    <source>
        <dbReference type="Proteomes" id="UP000076532"/>
    </source>
</evidence>
<gene>
    <name evidence="1" type="ORF">FIBSPDRAFT_669200</name>
    <name evidence="2" type="ORF">FIBSPDRAFT_670160</name>
</gene>
<keyword evidence="3" id="KW-1185">Reference proteome</keyword>
<proteinExistence type="predicted"/>
<evidence type="ECO:0000313" key="1">
    <source>
        <dbReference type="EMBL" id="KZP04049.1"/>
    </source>
</evidence>
<protein>
    <submittedName>
        <fullName evidence="2">Uncharacterized protein</fullName>
    </submittedName>
</protein>
<sequence>SLHHIDSFKFYFHAAELVSLAIRYGAVTTQIRMFQQAFIRLTSIPIARITVPMERDMGPAVFSALARLMHAVDTHRRIVAIEPPPLGAHPDSCRDAAVCTEDWQTAWWSGMGRFLLDGRNPQNWDGAMARFEDFECGRMGTACKERGMEVMRSRVAFEYSDKLIVDTA</sequence>
<reference evidence="2 3" key="1">
    <citation type="journal article" date="2016" name="Mol. Biol. Evol.">
        <title>Comparative Genomics of Early-Diverging Mushroom-Forming Fungi Provides Insights into the Origins of Lignocellulose Decay Capabilities.</title>
        <authorList>
            <person name="Nagy L.G."/>
            <person name="Riley R."/>
            <person name="Tritt A."/>
            <person name="Adam C."/>
            <person name="Daum C."/>
            <person name="Floudas D."/>
            <person name="Sun H."/>
            <person name="Yadav J.S."/>
            <person name="Pangilinan J."/>
            <person name="Larsson K.H."/>
            <person name="Matsuura K."/>
            <person name="Barry K."/>
            <person name="Labutti K."/>
            <person name="Kuo R."/>
            <person name="Ohm R.A."/>
            <person name="Bhattacharya S.S."/>
            <person name="Shirouzu T."/>
            <person name="Yoshinaga Y."/>
            <person name="Martin F.M."/>
            <person name="Grigoriev I.V."/>
            <person name="Hibbett D.S."/>
        </authorList>
    </citation>
    <scope>NUCLEOTIDE SEQUENCE [LARGE SCALE GENOMIC DNA]</scope>
    <source>
        <strain evidence="2 3">CBS 109695</strain>
    </source>
</reference>